<dbReference type="SMART" id="SM00065">
    <property type="entry name" value="GAF"/>
    <property type="match status" value="1"/>
</dbReference>
<dbReference type="GO" id="GO:0000155">
    <property type="term" value="F:phosphorelay sensor kinase activity"/>
    <property type="evidence" value="ECO:0007669"/>
    <property type="project" value="InterPro"/>
</dbReference>
<dbReference type="InterPro" id="IPR029016">
    <property type="entry name" value="GAF-like_dom_sf"/>
</dbReference>
<gene>
    <name evidence="8" type="ORF">GS399_16830</name>
</gene>
<keyword evidence="9" id="KW-1185">Reference proteome</keyword>
<dbReference type="InterPro" id="IPR003018">
    <property type="entry name" value="GAF"/>
</dbReference>
<keyword evidence="6" id="KW-0902">Two-component regulatory system</keyword>
<evidence type="ECO:0000256" key="2">
    <source>
        <dbReference type="ARBA" id="ARBA00012438"/>
    </source>
</evidence>
<dbReference type="InterPro" id="IPR003661">
    <property type="entry name" value="HisK_dim/P_dom"/>
</dbReference>
<dbReference type="EC" id="2.7.13.3" evidence="2"/>
<name>A0A7K1YE53_9SPHI</name>
<dbReference type="Proteomes" id="UP000466586">
    <property type="component" value="Unassembled WGS sequence"/>
</dbReference>
<dbReference type="InterPro" id="IPR005467">
    <property type="entry name" value="His_kinase_dom"/>
</dbReference>
<dbReference type="AlphaFoldDB" id="A0A7K1YE53"/>
<dbReference type="InterPro" id="IPR036097">
    <property type="entry name" value="HisK_dim/P_sf"/>
</dbReference>
<dbReference type="PROSITE" id="PS50109">
    <property type="entry name" value="HIS_KIN"/>
    <property type="match status" value="1"/>
</dbReference>
<feature type="domain" description="Histidine kinase" evidence="7">
    <location>
        <begin position="182"/>
        <end position="394"/>
    </location>
</feature>
<dbReference type="InterPro" id="IPR003594">
    <property type="entry name" value="HATPase_dom"/>
</dbReference>
<keyword evidence="4" id="KW-0808">Transferase</keyword>
<reference evidence="8 9" key="1">
    <citation type="submission" date="2019-11" db="EMBL/GenBank/DDBJ databases">
        <title>Pedobacter sp. HMF7647 Genome sequencing and assembly.</title>
        <authorList>
            <person name="Kang H."/>
            <person name="Kim H."/>
            <person name="Joh K."/>
        </authorList>
    </citation>
    <scope>NUCLEOTIDE SEQUENCE [LARGE SCALE GENOMIC DNA]</scope>
    <source>
        <strain evidence="8 9">HMF7647</strain>
    </source>
</reference>
<evidence type="ECO:0000313" key="8">
    <source>
        <dbReference type="EMBL" id="MXV52641.1"/>
    </source>
</evidence>
<comment type="catalytic activity">
    <reaction evidence="1">
        <text>ATP + protein L-histidine = ADP + protein N-phospho-L-histidine.</text>
        <dbReference type="EC" id="2.7.13.3"/>
    </reaction>
</comment>
<dbReference type="SMART" id="SM00388">
    <property type="entry name" value="HisKA"/>
    <property type="match status" value="1"/>
</dbReference>
<dbReference type="SUPFAM" id="SSF47384">
    <property type="entry name" value="Homodimeric domain of signal transducing histidine kinase"/>
    <property type="match status" value="1"/>
</dbReference>
<dbReference type="PRINTS" id="PR00344">
    <property type="entry name" value="BCTRLSENSOR"/>
</dbReference>
<dbReference type="SUPFAM" id="SSF55781">
    <property type="entry name" value="GAF domain-like"/>
    <property type="match status" value="1"/>
</dbReference>
<dbReference type="Pfam" id="PF00512">
    <property type="entry name" value="HisKA"/>
    <property type="match status" value="1"/>
</dbReference>
<evidence type="ECO:0000256" key="3">
    <source>
        <dbReference type="ARBA" id="ARBA00022553"/>
    </source>
</evidence>
<dbReference type="SMART" id="SM00387">
    <property type="entry name" value="HATPase_c"/>
    <property type="match status" value="1"/>
</dbReference>
<evidence type="ECO:0000256" key="6">
    <source>
        <dbReference type="ARBA" id="ARBA00023012"/>
    </source>
</evidence>
<dbReference type="SUPFAM" id="SSF55874">
    <property type="entry name" value="ATPase domain of HSP90 chaperone/DNA topoisomerase II/histidine kinase"/>
    <property type="match status" value="1"/>
</dbReference>
<dbReference type="CDD" id="cd00075">
    <property type="entry name" value="HATPase"/>
    <property type="match status" value="1"/>
</dbReference>
<evidence type="ECO:0000256" key="4">
    <source>
        <dbReference type="ARBA" id="ARBA00022679"/>
    </source>
</evidence>
<dbReference type="InterPro" id="IPR004358">
    <property type="entry name" value="Sig_transdc_His_kin-like_C"/>
</dbReference>
<evidence type="ECO:0000256" key="1">
    <source>
        <dbReference type="ARBA" id="ARBA00000085"/>
    </source>
</evidence>
<dbReference type="EMBL" id="WVHT01000009">
    <property type="protein sequence ID" value="MXV52641.1"/>
    <property type="molecule type" value="Genomic_DNA"/>
</dbReference>
<evidence type="ECO:0000259" key="7">
    <source>
        <dbReference type="PROSITE" id="PS50109"/>
    </source>
</evidence>
<dbReference type="Gene3D" id="1.10.287.130">
    <property type="match status" value="1"/>
</dbReference>
<dbReference type="InterPro" id="IPR036890">
    <property type="entry name" value="HATPase_C_sf"/>
</dbReference>
<organism evidence="8 9">
    <name type="scientific">Hufsiella arboris</name>
    <dbReference type="NCBI Taxonomy" id="2695275"/>
    <lineage>
        <taxon>Bacteria</taxon>
        <taxon>Pseudomonadati</taxon>
        <taxon>Bacteroidota</taxon>
        <taxon>Sphingobacteriia</taxon>
        <taxon>Sphingobacteriales</taxon>
        <taxon>Sphingobacteriaceae</taxon>
        <taxon>Hufsiella</taxon>
    </lineage>
</organism>
<dbReference type="PANTHER" id="PTHR43711:SF1">
    <property type="entry name" value="HISTIDINE KINASE 1"/>
    <property type="match status" value="1"/>
</dbReference>
<sequence>MKQEQNINADIEAINSISVVPTILNVICRTTGMGFAAVARVTDKQWIACSVRDEINFGLKPGEELKLETTICHEIRQSGSGVIIDHVALDEQFANHHTPAMYGFQSYISLPIFRKDGTFFGTLCAIDPKPAKLNNEEIINMFKLYTDLIAFHLEAVERVSRSEQSLSEERQMAELRELFIAVLGHDLRNPIGAIDNAVQILKRMSLDDAAVRFADIIHNSTYRMKGLINNIMDFASGRLGQGVQLNRREDDQLEATIKHVIDELQLVWQSRKIDADLQVSNPVYVDSSRIAQMLSNLLGNALSYSPAESEVNVKATTTGGEFRISIANTGKKITPENIERLFQPFVRGDVKPGHKGLGLGLYIASEIARAHGGRIDVVSDDNETCFTAVIPQKA</sequence>
<accession>A0A7K1YE53</accession>
<keyword evidence="3" id="KW-0597">Phosphoprotein</keyword>
<dbReference type="RefSeq" id="WP_160845819.1">
    <property type="nucleotide sequence ID" value="NZ_WVHT01000009.1"/>
</dbReference>
<dbReference type="CDD" id="cd00082">
    <property type="entry name" value="HisKA"/>
    <property type="match status" value="1"/>
</dbReference>
<dbReference type="Pfam" id="PF01590">
    <property type="entry name" value="GAF"/>
    <property type="match status" value="1"/>
</dbReference>
<dbReference type="Gene3D" id="3.30.450.40">
    <property type="match status" value="1"/>
</dbReference>
<evidence type="ECO:0000256" key="5">
    <source>
        <dbReference type="ARBA" id="ARBA00022777"/>
    </source>
</evidence>
<dbReference type="PANTHER" id="PTHR43711">
    <property type="entry name" value="TWO-COMPONENT HISTIDINE KINASE"/>
    <property type="match status" value="1"/>
</dbReference>
<evidence type="ECO:0000313" key="9">
    <source>
        <dbReference type="Proteomes" id="UP000466586"/>
    </source>
</evidence>
<dbReference type="InterPro" id="IPR050736">
    <property type="entry name" value="Sensor_HK_Regulatory"/>
</dbReference>
<keyword evidence="5" id="KW-0418">Kinase</keyword>
<protein>
    <recommendedName>
        <fullName evidence="2">histidine kinase</fullName>
        <ecNumber evidence="2">2.7.13.3</ecNumber>
    </recommendedName>
</protein>
<dbReference type="Gene3D" id="3.30.565.10">
    <property type="entry name" value="Histidine kinase-like ATPase, C-terminal domain"/>
    <property type="match status" value="1"/>
</dbReference>
<proteinExistence type="predicted"/>
<comment type="caution">
    <text evidence="8">The sequence shown here is derived from an EMBL/GenBank/DDBJ whole genome shotgun (WGS) entry which is preliminary data.</text>
</comment>
<dbReference type="Pfam" id="PF02518">
    <property type="entry name" value="HATPase_c"/>
    <property type="match status" value="1"/>
</dbReference>